<evidence type="ECO:0000313" key="2">
    <source>
        <dbReference type="EMBL" id="EGQ78425.1"/>
    </source>
</evidence>
<gene>
    <name evidence="2" type="ORF">HMPREF9418_0134</name>
    <name evidence="3" type="ORF">MON40_12450</name>
</gene>
<feature type="region of interest" description="Disordered" evidence="1">
    <location>
        <begin position="288"/>
        <end position="313"/>
    </location>
</feature>
<dbReference type="AlphaFoldDB" id="A0AA36ULR9"/>
<keyword evidence="5" id="KW-1185">Reference proteome</keyword>
<evidence type="ECO:0000313" key="5">
    <source>
        <dbReference type="Proteomes" id="UP000829455"/>
    </source>
</evidence>
<organism evidence="2 4">
    <name type="scientific">Neisseria macacae ATCC 33926</name>
    <dbReference type="NCBI Taxonomy" id="997348"/>
    <lineage>
        <taxon>Bacteria</taxon>
        <taxon>Pseudomonadati</taxon>
        <taxon>Pseudomonadota</taxon>
        <taxon>Betaproteobacteria</taxon>
        <taxon>Neisseriales</taxon>
        <taxon>Neisseriaceae</taxon>
        <taxon>Neisseria</taxon>
    </lineage>
</organism>
<dbReference type="EMBL" id="AFQE01000013">
    <property type="protein sequence ID" value="EGQ78425.1"/>
    <property type="molecule type" value="Genomic_DNA"/>
</dbReference>
<dbReference type="Proteomes" id="UP000829455">
    <property type="component" value="Chromosome"/>
</dbReference>
<evidence type="ECO:0000313" key="3">
    <source>
        <dbReference type="EMBL" id="UNV84794.1"/>
    </source>
</evidence>
<evidence type="ECO:0000313" key="4">
    <source>
        <dbReference type="Proteomes" id="UP000004982"/>
    </source>
</evidence>
<proteinExistence type="predicted"/>
<sequence>MPKNWINKIISFTAIVFLSGGRIPFSKETPKDNLPDTVSITLPESSKHFVNKFPENYAGPSDDSEFFNVNQYEIDFNQEKTVVFEHGKHTFKIPHVSSITAYENRSHNPFLGVNQFDMFSDLGKSSNVSDEEARQNFYNLIRQMHQAGWTDLISRSAPRIKHDRKNAAAFFEVENSRIKAKPITGIPTAIELTPEEWKKLPNLAQIGTLYAEGVLVEFMLGKDNSEQYRDQYGNGQYALRITISAYWDFLRLYAQEEFGKPSYREALDKQFRLLAKERKKMEDKARAEGFEIDESYQDPPVPPLIALPRDGSR</sequence>
<name>A0AA36ULR9_9NEIS</name>
<dbReference type="Proteomes" id="UP000004982">
    <property type="component" value="Unassembled WGS sequence"/>
</dbReference>
<reference evidence="2 4" key="1">
    <citation type="submission" date="2011-05" db="EMBL/GenBank/DDBJ databases">
        <authorList>
            <person name="Muzny D."/>
            <person name="Qin X."/>
            <person name="Deng J."/>
            <person name="Jiang H."/>
            <person name="Liu Y."/>
            <person name="Qu J."/>
            <person name="Song X.-Z."/>
            <person name="Zhang L."/>
            <person name="Thornton R."/>
            <person name="Coyle M."/>
            <person name="Francisco L."/>
            <person name="Jackson L."/>
            <person name="Javaid M."/>
            <person name="Korchina V."/>
            <person name="Kovar C."/>
            <person name="Mata R."/>
            <person name="Mathew T."/>
            <person name="Ngo R."/>
            <person name="Nguyen L."/>
            <person name="Nguyen N."/>
            <person name="Okwuonu G."/>
            <person name="Ongeri F."/>
            <person name="Pham C."/>
            <person name="Simmons D."/>
            <person name="Wilczek-Boney K."/>
            <person name="Hale W."/>
            <person name="Jakkamsetti A."/>
            <person name="Pham P."/>
            <person name="Ruth R."/>
            <person name="San Lucas F."/>
            <person name="Warren J."/>
            <person name="Zhang J."/>
            <person name="Zhao Z."/>
            <person name="Zhou C."/>
            <person name="Zhu D."/>
            <person name="Lee S."/>
            <person name="Bess C."/>
            <person name="Blankenburg K."/>
            <person name="Forbes L."/>
            <person name="Fu Q."/>
            <person name="Gubbala S."/>
            <person name="Hirani K."/>
            <person name="Jayaseelan J.C."/>
            <person name="Lara F."/>
            <person name="Munidasa M."/>
            <person name="Palculict T."/>
            <person name="Patil S."/>
            <person name="Pu L.-L."/>
            <person name="Saada N."/>
            <person name="Tang L."/>
            <person name="Weissenberger G."/>
            <person name="Zhu Y."/>
            <person name="Hemphill L."/>
            <person name="Shang Y."/>
            <person name="Youmans B."/>
            <person name="Ayvaz T."/>
            <person name="Ross M."/>
            <person name="Santibanez J."/>
            <person name="Aqrawi P."/>
            <person name="Gross S."/>
            <person name="Joshi V."/>
            <person name="Fowler G."/>
            <person name="Nazareth L."/>
            <person name="Reid J."/>
            <person name="Worley K."/>
            <person name="Petrosino J."/>
            <person name="Highlander S."/>
            <person name="Gibbs R."/>
        </authorList>
    </citation>
    <scope>NUCLEOTIDE SEQUENCE [LARGE SCALE GENOMIC DNA]</scope>
    <source>
        <strain evidence="2 4">ATCC 33926</strain>
    </source>
</reference>
<accession>A0AA36ULR9</accession>
<reference evidence="3 5" key="2">
    <citation type="submission" date="2022-03" db="EMBL/GenBank/DDBJ databases">
        <title>Genome sequencing of Neisseria macacae.</title>
        <authorList>
            <person name="Baek M.-G."/>
        </authorList>
    </citation>
    <scope>NUCLEOTIDE SEQUENCE [LARGE SCALE GENOMIC DNA]</scope>
    <source>
        <strain evidence="3 5">ATCC 33926</strain>
    </source>
</reference>
<protein>
    <submittedName>
        <fullName evidence="2">Uncharacterized protein</fullName>
    </submittedName>
</protein>
<dbReference type="RefSeq" id="WP_003776003.1">
    <property type="nucleotide sequence ID" value="NZ_CP094241.1"/>
</dbReference>
<evidence type="ECO:0000256" key="1">
    <source>
        <dbReference type="SAM" id="MobiDB-lite"/>
    </source>
</evidence>
<dbReference type="EMBL" id="CP094241">
    <property type="protein sequence ID" value="UNV84794.1"/>
    <property type="molecule type" value="Genomic_DNA"/>
</dbReference>